<protein>
    <recommendedName>
        <fullName evidence="4">MotA/TolQ/ExbB proton channel domain-containing protein</fullName>
    </recommendedName>
</protein>
<dbReference type="Proteomes" id="UP000256514">
    <property type="component" value="Unassembled WGS sequence"/>
</dbReference>
<dbReference type="Gene3D" id="1.20.5.1230">
    <property type="entry name" value="Apolipoprotein A-I"/>
    <property type="match status" value="1"/>
</dbReference>
<name>A0A3D8IMX2_9HELI</name>
<proteinExistence type="predicted"/>
<reference evidence="2 3" key="1">
    <citation type="submission" date="2018-04" db="EMBL/GenBank/DDBJ databases">
        <title>Novel Campyloabacter and Helicobacter Species and Strains.</title>
        <authorList>
            <person name="Mannion A.J."/>
            <person name="Shen Z."/>
            <person name="Fox J.G."/>
        </authorList>
    </citation>
    <scope>NUCLEOTIDE SEQUENCE [LARGE SCALE GENOMIC DNA]</scope>
    <source>
        <strain evidence="2 3">MIT 12-6600</strain>
    </source>
</reference>
<dbReference type="EMBL" id="NXLT01000005">
    <property type="protein sequence ID" value="RDU66627.1"/>
    <property type="molecule type" value="Genomic_DNA"/>
</dbReference>
<evidence type="ECO:0000313" key="2">
    <source>
        <dbReference type="EMBL" id="RDU66627.1"/>
    </source>
</evidence>
<keyword evidence="1" id="KW-0472">Membrane</keyword>
<accession>A0A3D8IMX2</accession>
<gene>
    <name evidence="2" type="ORF">CQA54_06610</name>
</gene>
<keyword evidence="1" id="KW-0812">Transmembrane</keyword>
<keyword evidence="3" id="KW-1185">Reference proteome</keyword>
<evidence type="ECO:0000256" key="1">
    <source>
        <dbReference type="SAM" id="Phobius"/>
    </source>
</evidence>
<dbReference type="AlphaFoldDB" id="A0A3D8IMX2"/>
<evidence type="ECO:0000313" key="3">
    <source>
        <dbReference type="Proteomes" id="UP000256514"/>
    </source>
</evidence>
<dbReference type="OrthoDB" id="9798009at2"/>
<comment type="caution">
    <text evidence="2">The sequence shown here is derived from an EMBL/GenBank/DDBJ whole genome shotgun (WGS) entry which is preliminary data.</text>
</comment>
<organism evidence="2 3">
    <name type="scientific">Helicobacter equorum</name>
    <dbReference type="NCBI Taxonomy" id="361872"/>
    <lineage>
        <taxon>Bacteria</taxon>
        <taxon>Pseudomonadati</taxon>
        <taxon>Campylobacterota</taxon>
        <taxon>Epsilonproteobacteria</taxon>
        <taxon>Campylobacterales</taxon>
        <taxon>Helicobacteraceae</taxon>
        <taxon>Helicobacter</taxon>
    </lineage>
</organism>
<feature type="transmembrane region" description="Helical" evidence="1">
    <location>
        <begin position="6"/>
        <end position="25"/>
    </location>
</feature>
<feature type="transmembrane region" description="Helical" evidence="1">
    <location>
        <begin position="37"/>
        <end position="56"/>
    </location>
</feature>
<evidence type="ECO:0008006" key="4">
    <source>
        <dbReference type="Google" id="ProtNLM"/>
    </source>
</evidence>
<dbReference type="RefSeq" id="WP_115571323.1">
    <property type="nucleotide sequence ID" value="NZ_NXLT01000005.1"/>
</dbReference>
<keyword evidence="1" id="KW-1133">Transmembrane helix</keyword>
<sequence length="662" mass="74821">MQEVIFGVNIVFSVFMIALCVWDYKSYVGGIHRDLKSIIMSTGVLGTFVGIFVGLWGFDTAHLENSVPLLLDGLKTAFYTSILGMGLAIILAILQKRTPLKSDEESNLEYLAKQAQHFTHLHTLPQLLEHIQTLPSTQDIHSLYDRNNALMQSQFSLVNHTLQEAVLQLAKGASQELIGALESVIKDFNTNLQDQFGENFKELNSAVVKLLQWQEEYKDFVQESKALLMSTQQSLDNAKDALSHTTMNLEKITEQNTQVQEFYATTLRLMQSFESTQKDLAAHLEAIASLEGDSKQCLQNLQAFFVTANEGSQTAKQYISTLVENIAEYSKGLGGTLQTHITQSAEYLKESIDSHTHTLDSQLQIHRDSLTQLAQDNFSNLKAFSKDIIAHSTQNIESILKECMQVLQAEFSSLTQSTHTLIQTFGNEAKEGLESLLGQIENFAQESKALHTQNLEGFRTLKDEISTQHKTIIETFSTQLLGMQEQHQKALHTALNADLQRYREGIDSLMQGIEGAKNQSLELSKHLAENLQTQYQQAHTYIKSLALEYLKVLQKLSKESVRIPKDTSTQILAEFGNFQKQIMDSMSKTQGDITQNVAHLHSLYENLGQYMRRALQDNATLSEDMQDSLRNLDKAMSASVDSFWQNYEWFLERIKELIGTRR</sequence>
<feature type="transmembrane region" description="Helical" evidence="1">
    <location>
        <begin position="76"/>
        <end position="94"/>
    </location>
</feature>